<reference evidence="7 8" key="1">
    <citation type="submission" date="2019-03" db="EMBL/GenBank/DDBJ databases">
        <title>Genomic Encyclopedia of Archaeal and Bacterial Type Strains, Phase II (KMG-II): from individual species to whole genera.</title>
        <authorList>
            <person name="Goeker M."/>
        </authorList>
    </citation>
    <scope>NUCLEOTIDE SEQUENCE [LARGE SCALE GENOMIC DNA]</scope>
    <source>
        <strain evidence="7 8">DSM 19035</strain>
    </source>
</reference>
<evidence type="ECO:0000256" key="4">
    <source>
        <dbReference type="ARBA" id="ARBA00022840"/>
    </source>
</evidence>
<dbReference type="InterPro" id="IPR014001">
    <property type="entry name" value="Helicase_ATP-bd"/>
</dbReference>
<proteinExistence type="predicted"/>
<dbReference type="SMART" id="SM00487">
    <property type="entry name" value="DEXDc"/>
    <property type="match status" value="1"/>
</dbReference>
<dbReference type="InterPro" id="IPR027417">
    <property type="entry name" value="P-loop_NTPase"/>
</dbReference>
<dbReference type="GO" id="GO:0005524">
    <property type="term" value="F:ATP binding"/>
    <property type="evidence" value="ECO:0007669"/>
    <property type="project" value="UniProtKB-KW"/>
</dbReference>
<dbReference type="Pfam" id="PF00271">
    <property type="entry name" value="Helicase_C"/>
    <property type="match status" value="1"/>
</dbReference>
<evidence type="ECO:0000256" key="1">
    <source>
        <dbReference type="ARBA" id="ARBA00022741"/>
    </source>
</evidence>
<evidence type="ECO:0000313" key="8">
    <source>
        <dbReference type="Proteomes" id="UP000295620"/>
    </source>
</evidence>
<feature type="domain" description="Helicase C-terminal" evidence="6">
    <location>
        <begin position="278"/>
        <end position="420"/>
    </location>
</feature>
<accession>A0A4R6SSV9</accession>
<keyword evidence="8" id="KW-1185">Reference proteome</keyword>
<sequence>MIQSPDLRPYQFDAIGSWQANDYRGLLEMATGTGKTITALSCARVLLKEKGQLVILVLVPTLDLSVQWASEVRQWFSNNIILANSKTKNWYKECLELLNTDRPTFTIISTYATFLTTKFQHLVAILPNETLLIGDEVHNFGTLKHISLYPHHIPFRLGLSATPDRYFDETGSAALNTYFNVTEQPTYRFGMKEAIAAGFLCEYYYYPKLVSLTTSELTEYKEISQKLMRFFDTKAGKLIDSPAVTALLLKRKRIIHQAAGKLPVFKEIMKTLVEDFDLLKYLLVYVPEGNDIQIEEEDIKLIDQYSAIITRDFKLSQHQYIGGTANRENILDQFAKGKISVLTAMKCLDEGVDVRRAEIAVFCSSTGNPRQFIQRRGRILRTHPDKKFATIYDLVVVPEITDQYFEDTLQMEKSILQGEFRRVHEFAGLALNKYQALASIDDKAKEFEIDVFSPFS</sequence>
<feature type="domain" description="Helicase ATP-binding" evidence="5">
    <location>
        <begin position="16"/>
        <end position="181"/>
    </location>
</feature>
<dbReference type="PANTHER" id="PTHR11274:SF0">
    <property type="entry name" value="GENERAL TRANSCRIPTION AND DNA REPAIR FACTOR IIH HELICASE SUBUNIT XPB"/>
    <property type="match status" value="1"/>
</dbReference>
<dbReference type="GO" id="GO:0016787">
    <property type="term" value="F:hydrolase activity"/>
    <property type="evidence" value="ECO:0007669"/>
    <property type="project" value="UniProtKB-KW"/>
</dbReference>
<organism evidence="7 8">
    <name type="scientific">Pedobacter metabolipauper</name>
    <dbReference type="NCBI Taxonomy" id="425513"/>
    <lineage>
        <taxon>Bacteria</taxon>
        <taxon>Pseudomonadati</taxon>
        <taxon>Bacteroidota</taxon>
        <taxon>Sphingobacteriia</taxon>
        <taxon>Sphingobacteriales</taxon>
        <taxon>Sphingobacteriaceae</taxon>
        <taxon>Pedobacter</taxon>
    </lineage>
</organism>
<dbReference type="Gene3D" id="3.40.50.300">
    <property type="entry name" value="P-loop containing nucleotide triphosphate hydrolases"/>
    <property type="match status" value="2"/>
</dbReference>
<dbReference type="PANTHER" id="PTHR11274">
    <property type="entry name" value="RAD25/XP-B DNA REPAIR HELICASE"/>
    <property type="match status" value="1"/>
</dbReference>
<dbReference type="GO" id="GO:0003677">
    <property type="term" value="F:DNA binding"/>
    <property type="evidence" value="ECO:0007669"/>
    <property type="project" value="InterPro"/>
</dbReference>
<keyword evidence="1" id="KW-0547">Nucleotide-binding</keyword>
<keyword evidence="2" id="KW-0378">Hydrolase</keyword>
<protein>
    <submittedName>
        <fullName evidence="7">Superfamily II DNA or RNA helicase</fullName>
    </submittedName>
</protein>
<dbReference type="SMART" id="SM00490">
    <property type="entry name" value="HELICc"/>
    <property type="match status" value="1"/>
</dbReference>
<gene>
    <name evidence="7" type="ORF">ATK78_2999</name>
</gene>
<dbReference type="SUPFAM" id="SSF52540">
    <property type="entry name" value="P-loop containing nucleoside triphosphate hydrolases"/>
    <property type="match status" value="1"/>
</dbReference>
<comment type="caution">
    <text evidence="7">The sequence shown here is derived from an EMBL/GenBank/DDBJ whole genome shotgun (WGS) entry which is preliminary data.</text>
</comment>
<dbReference type="AlphaFoldDB" id="A0A4R6SSV9"/>
<dbReference type="GO" id="GO:0004386">
    <property type="term" value="F:helicase activity"/>
    <property type="evidence" value="ECO:0007669"/>
    <property type="project" value="UniProtKB-KW"/>
</dbReference>
<evidence type="ECO:0000259" key="5">
    <source>
        <dbReference type="PROSITE" id="PS51192"/>
    </source>
</evidence>
<dbReference type="RefSeq" id="WP_133576846.1">
    <property type="nucleotide sequence ID" value="NZ_SNYC01000005.1"/>
</dbReference>
<dbReference type="InterPro" id="IPR001650">
    <property type="entry name" value="Helicase_C-like"/>
</dbReference>
<dbReference type="InterPro" id="IPR050615">
    <property type="entry name" value="ATP-dep_DNA_Helicase"/>
</dbReference>
<evidence type="ECO:0000259" key="6">
    <source>
        <dbReference type="PROSITE" id="PS51194"/>
    </source>
</evidence>
<dbReference type="Pfam" id="PF04851">
    <property type="entry name" value="ResIII"/>
    <property type="match status" value="1"/>
</dbReference>
<name>A0A4R6SSV9_9SPHI</name>
<dbReference type="InterPro" id="IPR006935">
    <property type="entry name" value="Helicase/UvrB_N"/>
</dbReference>
<dbReference type="Proteomes" id="UP000295620">
    <property type="component" value="Unassembled WGS sequence"/>
</dbReference>
<evidence type="ECO:0000256" key="3">
    <source>
        <dbReference type="ARBA" id="ARBA00022806"/>
    </source>
</evidence>
<keyword evidence="4" id="KW-0067">ATP-binding</keyword>
<keyword evidence="3 7" id="KW-0347">Helicase</keyword>
<dbReference type="PROSITE" id="PS51194">
    <property type="entry name" value="HELICASE_CTER"/>
    <property type="match status" value="1"/>
</dbReference>
<evidence type="ECO:0000313" key="7">
    <source>
        <dbReference type="EMBL" id="TDQ08485.1"/>
    </source>
</evidence>
<dbReference type="OrthoDB" id="9759819at2"/>
<evidence type="ECO:0000256" key="2">
    <source>
        <dbReference type="ARBA" id="ARBA00022801"/>
    </source>
</evidence>
<dbReference type="EMBL" id="SNYC01000005">
    <property type="protein sequence ID" value="TDQ08485.1"/>
    <property type="molecule type" value="Genomic_DNA"/>
</dbReference>
<dbReference type="PROSITE" id="PS51192">
    <property type="entry name" value="HELICASE_ATP_BIND_1"/>
    <property type="match status" value="1"/>
</dbReference>